<dbReference type="EMBL" id="GGEC01046847">
    <property type="protein sequence ID" value="MBX27331.1"/>
    <property type="molecule type" value="Transcribed_RNA"/>
</dbReference>
<protein>
    <submittedName>
        <fullName evidence="1">Uncharacterized protein</fullName>
    </submittedName>
</protein>
<organism evidence="1">
    <name type="scientific">Rhizophora mucronata</name>
    <name type="common">Asiatic mangrove</name>
    <dbReference type="NCBI Taxonomy" id="61149"/>
    <lineage>
        <taxon>Eukaryota</taxon>
        <taxon>Viridiplantae</taxon>
        <taxon>Streptophyta</taxon>
        <taxon>Embryophyta</taxon>
        <taxon>Tracheophyta</taxon>
        <taxon>Spermatophyta</taxon>
        <taxon>Magnoliopsida</taxon>
        <taxon>eudicotyledons</taxon>
        <taxon>Gunneridae</taxon>
        <taxon>Pentapetalae</taxon>
        <taxon>rosids</taxon>
        <taxon>fabids</taxon>
        <taxon>Malpighiales</taxon>
        <taxon>Rhizophoraceae</taxon>
        <taxon>Rhizophora</taxon>
    </lineage>
</organism>
<evidence type="ECO:0000313" key="1">
    <source>
        <dbReference type="EMBL" id="MBX27331.1"/>
    </source>
</evidence>
<sequence length="67" mass="7290">MFSPPLSEPSQSSWCPWISAIATCTHDNISAISKTTTAKMSLMTNLGTACGLHRVTTTSMKCPKHRH</sequence>
<name>A0A2P2MAV6_RHIMU</name>
<accession>A0A2P2MAV6</accession>
<proteinExistence type="predicted"/>
<reference evidence="1" key="1">
    <citation type="submission" date="2018-02" db="EMBL/GenBank/DDBJ databases">
        <title>Rhizophora mucronata_Transcriptome.</title>
        <authorList>
            <person name="Meera S.P."/>
            <person name="Sreeshan A."/>
            <person name="Augustine A."/>
        </authorList>
    </citation>
    <scope>NUCLEOTIDE SEQUENCE</scope>
    <source>
        <tissue evidence="1">Leaf</tissue>
    </source>
</reference>
<dbReference type="AlphaFoldDB" id="A0A2P2MAV6"/>